<dbReference type="PANTHER" id="PTHR30469">
    <property type="entry name" value="MULTIDRUG RESISTANCE PROTEIN MDTA"/>
    <property type="match status" value="1"/>
</dbReference>
<dbReference type="PANTHER" id="PTHR30469:SF15">
    <property type="entry name" value="HLYD FAMILY OF SECRETION PROTEINS"/>
    <property type="match status" value="1"/>
</dbReference>
<evidence type="ECO:0000256" key="2">
    <source>
        <dbReference type="SAM" id="SignalP"/>
    </source>
</evidence>
<dbReference type="SUPFAM" id="SSF111369">
    <property type="entry name" value="HlyD-like secretion proteins"/>
    <property type="match status" value="1"/>
</dbReference>
<keyword evidence="5" id="KW-1185">Reference proteome</keyword>
<sequence length="250" mass="27195">MAINMRFVRLILLLALPLPAAAQSEYALDQGELRAQLSPARYAMLSAELGGKIDQSPVREGERVEQGQLLIKFDCALQAAQLQKARAQLAGALNTYKGSQRMAELNAIGSVELNNSKVEVDKARADVAYLDATVQRCSLKAPYAGVIGEKKVREQEFVQAGQPLLEIIDDSALELEFIVPSRWLSWLVPGYAFEVSIEDTGRTYPVKLAYTAAKVDPLSQSVKAVAVIDGHYGELLAGMSGRLLLTPPQP</sequence>
<dbReference type="InterPro" id="IPR006143">
    <property type="entry name" value="RND_pump_MFP"/>
</dbReference>
<reference evidence="4 5" key="1">
    <citation type="submission" date="2017-05" db="EMBL/GenBank/DDBJ databases">
        <authorList>
            <person name="Varghese N."/>
            <person name="Submissions S."/>
        </authorList>
    </citation>
    <scope>NUCLEOTIDE SEQUENCE [LARGE SCALE GENOMIC DNA]</scope>
    <source>
        <strain evidence="4 5">CGMCC 1.7287</strain>
    </source>
</reference>
<dbReference type="Gene3D" id="2.40.30.170">
    <property type="match status" value="1"/>
</dbReference>
<dbReference type="Pfam" id="PF25917">
    <property type="entry name" value="BSH_RND"/>
    <property type="match status" value="1"/>
</dbReference>
<name>A0ABY1RWA6_9GAMM</name>
<dbReference type="Gene3D" id="2.40.50.100">
    <property type="match status" value="1"/>
</dbReference>
<comment type="caution">
    <text evidence="4">The sequence shown here is derived from an EMBL/GenBank/DDBJ whole genome shotgun (WGS) entry which is preliminary data.</text>
</comment>
<proteinExistence type="inferred from homology"/>
<dbReference type="InterPro" id="IPR058625">
    <property type="entry name" value="MdtA-like_BSH"/>
</dbReference>
<feature type="signal peptide" evidence="2">
    <location>
        <begin position="1"/>
        <end position="22"/>
    </location>
</feature>
<dbReference type="EMBL" id="FXWV01000001">
    <property type="protein sequence ID" value="SMR69583.1"/>
    <property type="molecule type" value="Genomic_DNA"/>
</dbReference>
<comment type="similarity">
    <text evidence="1">Belongs to the membrane fusion protein (MFP) (TC 8.A.1) family.</text>
</comment>
<evidence type="ECO:0000259" key="3">
    <source>
        <dbReference type="Pfam" id="PF25917"/>
    </source>
</evidence>
<keyword evidence="2" id="KW-0732">Signal</keyword>
<protein>
    <submittedName>
        <fullName evidence="4">RND family efflux transporter, MFP subunit</fullName>
    </submittedName>
</protein>
<evidence type="ECO:0000313" key="4">
    <source>
        <dbReference type="EMBL" id="SMR69583.1"/>
    </source>
</evidence>
<evidence type="ECO:0000256" key="1">
    <source>
        <dbReference type="ARBA" id="ARBA00009477"/>
    </source>
</evidence>
<organism evidence="4 5">
    <name type="scientific">Marinobacterium sediminicola</name>
    <dbReference type="NCBI Taxonomy" id="518898"/>
    <lineage>
        <taxon>Bacteria</taxon>
        <taxon>Pseudomonadati</taxon>
        <taxon>Pseudomonadota</taxon>
        <taxon>Gammaproteobacteria</taxon>
        <taxon>Oceanospirillales</taxon>
        <taxon>Oceanospirillaceae</taxon>
        <taxon>Marinobacterium</taxon>
    </lineage>
</organism>
<evidence type="ECO:0000313" key="5">
    <source>
        <dbReference type="Proteomes" id="UP001159257"/>
    </source>
</evidence>
<feature type="chain" id="PRO_5046524559" evidence="2">
    <location>
        <begin position="23"/>
        <end position="250"/>
    </location>
</feature>
<feature type="domain" description="Multidrug resistance protein MdtA-like barrel-sandwich hybrid" evidence="3">
    <location>
        <begin position="45"/>
        <end position="167"/>
    </location>
</feature>
<gene>
    <name evidence="4" type="ORF">SAMN04487964_101292</name>
</gene>
<dbReference type="Proteomes" id="UP001159257">
    <property type="component" value="Unassembled WGS sequence"/>
</dbReference>
<dbReference type="NCBIfam" id="TIGR01730">
    <property type="entry name" value="RND_mfp"/>
    <property type="match status" value="1"/>
</dbReference>
<accession>A0ABY1RWA6</accession>